<dbReference type="EMBL" id="UINC01112269">
    <property type="protein sequence ID" value="SVC81087.1"/>
    <property type="molecule type" value="Genomic_DNA"/>
</dbReference>
<feature type="non-terminal residue" evidence="1">
    <location>
        <position position="1"/>
    </location>
</feature>
<sequence>VLETVGRAYTKSNLISASTGRATILGWPNHEIQWRGSSTAINDLKDKIELFYQDPNNNMELVSEYNLKYLILSKSDILKNKYDENEFIKSFDLIFENKEYKFFMTK</sequence>
<organism evidence="1">
    <name type="scientific">marine metagenome</name>
    <dbReference type="NCBI Taxonomy" id="408172"/>
    <lineage>
        <taxon>unclassified sequences</taxon>
        <taxon>metagenomes</taxon>
        <taxon>ecological metagenomes</taxon>
    </lineage>
</organism>
<gene>
    <name evidence="1" type="ORF">METZ01_LOCUS333941</name>
</gene>
<protein>
    <submittedName>
        <fullName evidence="1">Uncharacterized protein</fullName>
    </submittedName>
</protein>
<evidence type="ECO:0000313" key="1">
    <source>
        <dbReference type="EMBL" id="SVC81087.1"/>
    </source>
</evidence>
<accession>A0A382Q7S6</accession>
<reference evidence="1" key="1">
    <citation type="submission" date="2018-05" db="EMBL/GenBank/DDBJ databases">
        <authorList>
            <person name="Lanie J.A."/>
            <person name="Ng W.-L."/>
            <person name="Kazmierczak K.M."/>
            <person name="Andrzejewski T.M."/>
            <person name="Davidsen T.M."/>
            <person name="Wayne K.J."/>
            <person name="Tettelin H."/>
            <person name="Glass J.I."/>
            <person name="Rusch D."/>
            <person name="Podicherti R."/>
            <person name="Tsui H.-C.T."/>
            <person name="Winkler M.E."/>
        </authorList>
    </citation>
    <scope>NUCLEOTIDE SEQUENCE</scope>
</reference>
<dbReference type="AlphaFoldDB" id="A0A382Q7S6"/>
<name>A0A382Q7S6_9ZZZZ</name>
<proteinExistence type="predicted"/>